<reference evidence="2 3" key="1">
    <citation type="submission" date="2010-12" db="EMBL/GenBank/DDBJ databases">
        <authorList>
            <person name="Muzny D."/>
            <person name="Qin X."/>
            <person name="Deng J."/>
            <person name="Jiang H."/>
            <person name="Liu Y."/>
            <person name="Qu J."/>
            <person name="Song X.-Z."/>
            <person name="Zhang L."/>
            <person name="Thornton R."/>
            <person name="Coyle M."/>
            <person name="Francisco L."/>
            <person name="Jackson L."/>
            <person name="Javaid M."/>
            <person name="Korchina V."/>
            <person name="Kovar C."/>
            <person name="Mata R."/>
            <person name="Mathew T."/>
            <person name="Ngo R."/>
            <person name="Nguyen L."/>
            <person name="Nguyen N."/>
            <person name="Okwuonu G."/>
            <person name="Ongeri F."/>
            <person name="Pham C."/>
            <person name="Simmons D."/>
            <person name="Wilczek-Boney K."/>
            <person name="Hale W."/>
            <person name="Jakkamsetti A."/>
            <person name="Pham P."/>
            <person name="Ruth R."/>
            <person name="San Lucas F."/>
            <person name="Warren J."/>
            <person name="Zhang J."/>
            <person name="Zhao Z."/>
            <person name="Zhou C."/>
            <person name="Zhu D."/>
            <person name="Lee S."/>
            <person name="Bess C."/>
            <person name="Blankenburg K."/>
            <person name="Forbes L."/>
            <person name="Fu Q."/>
            <person name="Gubbala S."/>
            <person name="Hirani K."/>
            <person name="Jayaseelan J.C."/>
            <person name="Lara F."/>
            <person name="Munidasa M."/>
            <person name="Palculict T."/>
            <person name="Patil S."/>
            <person name="Pu L.-L."/>
            <person name="Saada N."/>
            <person name="Tang L."/>
            <person name="Weissenberger G."/>
            <person name="Zhu Y."/>
            <person name="Hemphill L."/>
            <person name="Shang Y."/>
            <person name="Youmans B."/>
            <person name="Ayvaz T."/>
            <person name="Ross M."/>
            <person name="Santibanez J."/>
            <person name="Aqrawi P."/>
            <person name="Gross S."/>
            <person name="Joshi V."/>
            <person name="Fowler G."/>
            <person name="Nazareth L."/>
            <person name="Reid J."/>
            <person name="Worley K."/>
            <person name="Petrosino J."/>
            <person name="Highlander S."/>
            <person name="Gibbs R."/>
        </authorList>
    </citation>
    <scope>NUCLEOTIDE SEQUENCE [LARGE SCALE GENOMIC DNA]</scope>
    <source>
        <strain evidence="2 3">ATCC 51333</strain>
    </source>
</reference>
<dbReference type="AlphaFoldDB" id="E6LWN2"/>
<proteinExistence type="predicted"/>
<sequence>MISAVNLKALDEAGFKFIVGSRQSKAPHDLESHFHWHGDLLADGQIIDTVPPRHANARVNNKLVKAEPARNPAMGKSWRVLWQYSAKRAERDTVTLEAQRRRALDAIDGVKPARKPRFIKTTRSGCSFDSKAFERAQRLEGLKGYVTNLPATLMPAGEVIASYHELWHVEQSLTHIQNRFTCQADIPPAKRRYRRASDCGHGRPSCFPVFAPKDRNHSEKIRPNPTTYPGVNRPLPRSRNPIQRPHHPTSPKNPRQAGSLKLHDSGPEAQIDAVRRCSRASSESLL</sequence>
<protein>
    <recommendedName>
        <fullName evidence="4">Transposase</fullName>
    </recommendedName>
</protein>
<feature type="compositionally biased region" description="Basic and acidic residues" evidence="1">
    <location>
        <begin position="212"/>
        <end position="222"/>
    </location>
</feature>
<dbReference type="EMBL" id="AEPY01000002">
    <property type="protein sequence ID" value="EFU80837.1"/>
    <property type="molecule type" value="Genomic_DNA"/>
</dbReference>
<evidence type="ECO:0008006" key="4">
    <source>
        <dbReference type="Google" id="ProtNLM"/>
    </source>
</evidence>
<accession>E6LWN2</accession>
<dbReference type="HOGENOM" id="CLU_972589_0_0_11"/>
<feature type="region of interest" description="Disordered" evidence="1">
    <location>
        <begin position="205"/>
        <end position="286"/>
    </location>
</feature>
<organism evidence="2 3">
    <name type="scientific">Mobiluncus curtisii ATCC 51333</name>
    <dbReference type="NCBI Taxonomy" id="887326"/>
    <lineage>
        <taxon>Bacteria</taxon>
        <taxon>Bacillati</taxon>
        <taxon>Actinomycetota</taxon>
        <taxon>Actinomycetes</taxon>
        <taxon>Actinomycetales</taxon>
        <taxon>Actinomycetaceae</taxon>
        <taxon>Mobiluncus</taxon>
    </lineage>
</organism>
<gene>
    <name evidence="2" type="ORF">HMPREF0388_0269</name>
</gene>
<evidence type="ECO:0000313" key="2">
    <source>
        <dbReference type="EMBL" id="EFU80837.1"/>
    </source>
</evidence>
<evidence type="ECO:0000313" key="3">
    <source>
        <dbReference type="Proteomes" id="UP000005573"/>
    </source>
</evidence>
<evidence type="ECO:0000256" key="1">
    <source>
        <dbReference type="SAM" id="MobiDB-lite"/>
    </source>
</evidence>
<comment type="caution">
    <text evidence="2">The sequence shown here is derived from an EMBL/GenBank/DDBJ whole genome shotgun (WGS) entry which is preliminary data.</text>
</comment>
<name>E6LWN2_9ACTO</name>
<dbReference type="Proteomes" id="UP000005573">
    <property type="component" value="Unassembled WGS sequence"/>
</dbReference>